<name>K9HNM7_9PROT</name>
<dbReference type="AlphaFoldDB" id="K9HNM7"/>
<evidence type="ECO:0000259" key="2">
    <source>
        <dbReference type="Pfam" id="PF13883"/>
    </source>
</evidence>
<dbReference type="Pfam" id="PF13883">
    <property type="entry name" value="CREG_beta-barrel"/>
    <property type="match status" value="1"/>
</dbReference>
<reference evidence="3 4" key="1">
    <citation type="journal article" date="2013" name="Genome Announc.">
        <title>Draft Genome Sequence of an Alphaproteobacterium, Caenispirillum salinarum AK4(T), Isolated from a Solar Saltern.</title>
        <authorList>
            <person name="Khatri I."/>
            <person name="Singh A."/>
            <person name="Korpole S."/>
            <person name="Pinnaka A.K."/>
            <person name="Subramanian S."/>
        </authorList>
    </citation>
    <scope>NUCLEOTIDE SEQUENCE [LARGE SCALE GENOMIC DNA]</scope>
    <source>
        <strain evidence="3 4">AK4</strain>
    </source>
</reference>
<comment type="caution">
    <text evidence="3">The sequence shown here is derived from an EMBL/GenBank/DDBJ whole genome shotgun (WGS) entry which is preliminary data.</text>
</comment>
<dbReference type="Proteomes" id="UP000009881">
    <property type="component" value="Unassembled WGS sequence"/>
</dbReference>
<dbReference type="InterPro" id="IPR012349">
    <property type="entry name" value="Split_barrel_FMN-bd"/>
</dbReference>
<protein>
    <submittedName>
        <fullName evidence="3">Putative heme iron utilization protein</fullName>
    </submittedName>
</protein>
<sequence>MLRAGLYAAPAAGDHRPMRKDIPTIMPGRSHRDAVRRLLRGVRKAGLATTMAEGGAPYASLVTVATDQDGSPLLLLSGLADHTRNLAAEPRAALLVDAAEGLDNPQTGPRATVMGRIARVADPAEEERGRRRFLARHPAAALYAGFGDFALYRMAVERAHYVGGFARAVWIDDGPSLLSPPALAAAMSDAEVSIITHMNDDHADAVDLYARRLCGRSGEEGWRMAAIDADGCDLVSAEQAARLPFDPSLTDPSGARETLVALVKKARAGGAE</sequence>
<organism evidence="3 4">
    <name type="scientific">Caenispirillum salinarum AK4</name>
    <dbReference type="NCBI Taxonomy" id="1238182"/>
    <lineage>
        <taxon>Bacteria</taxon>
        <taxon>Pseudomonadati</taxon>
        <taxon>Pseudomonadota</taxon>
        <taxon>Alphaproteobacteria</taxon>
        <taxon>Rhodospirillales</taxon>
        <taxon>Novispirillaceae</taxon>
        <taxon>Caenispirillum</taxon>
    </lineage>
</organism>
<evidence type="ECO:0000313" key="3">
    <source>
        <dbReference type="EMBL" id="EKV31938.1"/>
    </source>
</evidence>
<dbReference type="InterPro" id="IPR019595">
    <property type="entry name" value="DUF2470"/>
</dbReference>
<gene>
    <name evidence="3" type="ORF">C882_3002</name>
</gene>
<dbReference type="eggNOG" id="COG0748">
    <property type="taxonomic scope" value="Bacteria"/>
</dbReference>
<dbReference type="Gene3D" id="3.20.180.10">
    <property type="entry name" value="PNP-oxidase-like"/>
    <property type="match status" value="1"/>
</dbReference>
<evidence type="ECO:0000313" key="4">
    <source>
        <dbReference type="Proteomes" id="UP000009881"/>
    </source>
</evidence>
<proteinExistence type="predicted"/>
<dbReference type="InterPro" id="IPR037119">
    <property type="entry name" value="Haem_oxidase_HugZ-like_sf"/>
</dbReference>
<feature type="domain" description="DUF2470" evidence="1">
    <location>
        <begin position="193"/>
        <end position="262"/>
    </location>
</feature>
<dbReference type="Pfam" id="PF10615">
    <property type="entry name" value="DUF2470"/>
    <property type="match status" value="1"/>
</dbReference>
<dbReference type="STRING" id="1238182.C882_3002"/>
<dbReference type="PANTHER" id="PTHR13343:SF17">
    <property type="entry name" value="CELLULAR REPRESSOR OF E1A-STIMULATED GENES, ISOFORM A"/>
    <property type="match status" value="1"/>
</dbReference>
<evidence type="ECO:0000259" key="1">
    <source>
        <dbReference type="Pfam" id="PF10615"/>
    </source>
</evidence>
<dbReference type="PATRIC" id="fig|1238182.3.peg.750"/>
<dbReference type="PANTHER" id="PTHR13343">
    <property type="entry name" value="CREG1 PROTEIN"/>
    <property type="match status" value="1"/>
</dbReference>
<keyword evidence="4" id="KW-1185">Reference proteome</keyword>
<feature type="domain" description="CREG-like beta-barrel" evidence="2">
    <location>
        <begin position="36"/>
        <end position="172"/>
    </location>
</feature>
<dbReference type="Gene3D" id="2.30.110.10">
    <property type="entry name" value="Electron Transport, Fmn-binding Protein, Chain A"/>
    <property type="match status" value="1"/>
</dbReference>
<dbReference type="InterPro" id="IPR055343">
    <property type="entry name" value="CREG_beta-barrel"/>
</dbReference>
<accession>K9HNM7</accession>
<dbReference type="EMBL" id="ANHY01000004">
    <property type="protein sequence ID" value="EKV31938.1"/>
    <property type="molecule type" value="Genomic_DNA"/>
</dbReference>
<dbReference type="SUPFAM" id="SSF50475">
    <property type="entry name" value="FMN-binding split barrel"/>
    <property type="match status" value="1"/>
</dbReference>
<dbReference type="GO" id="GO:0005737">
    <property type="term" value="C:cytoplasm"/>
    <property type="evidence" value="ECO:0007669"/>
    <property type="project" value="UniProtKB-ARBA"/>
</dbReference>